<dbReference type="FunFam" id="3.40.50.620:FF:000305">
    <property type="entry name" value="Isoleucine--tRNA ligase"/>
    <property type="match status" value="1"/>
</dbReference>
<evidence type="ECO:0000256" key="3">
    <source>
        <dbReference type="ARBA" id="ARBA00022840"/>
    </source>
</evidence>
<keyword evidence="3" id="KW-0067">ATP-binding</keyword>
<dbReference type="InterPro" id="IPR050081">
    <property type="entry name" value="Ile-tRNA_ligase"/>
</dbReference>
<dbReference type="Gene3D" id="1.10.10.830">
    <property type="entry name" value="Ile-tRNA synthetase CP2 domain-like"/>
    <property type="match status" value="1"/>
</dbReference>
<dbReference type="EMBL" id="UINC01049502">
    <property type="protein sequence ID" value="SVB61366.1"/>
    <property type="molecule type" value="Genomic_DNA"/>
</dbReference>
<keyword evidence="4" id="KW-0648">Protein biosynthesis</keyword>
<dbReference type="GO" id="GO:0005524">
    <property type="term" value="F:ATP binding"/>
    <property type="evidence" value="ECO:0007669"/>
    <property type="project" value="UniProtKB-KW"/>
</dbReference>
<feature type="domain" description="Aminoacyl-tRNA synthetase class Ia" evidence="6">
    <location>
        <begin position="48"/>
        <end position="275"/>
    </location>
</feature>
<evidence type="ECO:0000313" key="8">
    <source>
        <dbReference type="EMBL" id="SVB61366.1"/>
    </source>
</evidence>
<dbReference type="InterPro" id="IPR009080">
    <property type="entry name" value="tRNAsynth_Ia_anticodon-bd"/>
</dbReference>
<dbReference type="InterPro" id="IPR002301">
    <property type="entry name" value="Ile-tRNA-ligase"/>
</dbReference>
<dbReference type="PANTHER" id="PTHR42765">
    <property type="entry name" value="SOLEUCYL-TRNA SYNTHETASE"/>
    <property type="match status" value="1"/>
</dbReference>
<dbReference type="GO" id="GO:0004822">
    <property type="term" value="F:isoleucine-tRNA ligase activity"/>
    <property type="evidence" value="ECO:0007669"/>
    <property type="project" value="InterPro"/>
</dbReference>
<dbReference type="InterPro" id="IPR002300">
    <property type="entry name" value="aa-tRNA-synth_Ia"/>
</dbReference>
<feature type="non-terminal residue" evidence="8">
    <location>
        <position position="527"/>
    </location>
</feature>
<evidence type="ECO:0000256" key="4">
    <source>
        <dbReference type="ARBA" id="ARBA00022917"/>
    </source>
</evidence>
<dbReference type="Pfam" id="PF08264">
    <property type="entry name" value="Anticodon_1"/>
    <property type="match status" value="1"/>
</dbReference>
<dbReference type="Gene3D" id="1.10.730.20">
    <property type="match status" value="1"/>
</dbReference>
<evidence type="ECO:0000259" key="6">
    <source>
        <dbReference type="Pfam" id="PF00133"/>
    </source>
</evidence>
<dbReference type="Pfam" id="PF00133">
    <property type="entry name" value="tRNA-synt_1"/>
    <property type="match status" value="1"/>
</dbReference>
<keyword evidence="5" id="KW-0030">Aminoacyl-tRNA synthetase</keyword>
<dbReference type="GO" id="GO:0005829">
    <property type="term" value="C:cytosol"/>
    <property type="evidence" value="ECO:0007669"/>
    <property type="project" value="TreeGrafter"/>
</dbReference>
<dbReference type="PANTHER" id="PTHR42765:SF1">
    <property type="entry name" value="ISOLEUCINE--TRNA LIGASE, MITOCHONDRIAL"/>
    <property type="match status" value="1"/>
</dbReference>
<evidence type="ECO:0000256" key="5">
    <source>
        <dbReference type="ARBA" id="ARBA00023146"/>
    </source>
</evidence>
<gene>
    <name evidence="8" type="ORF">METZ01_LOCUS214220</name>
</gene>
<dbReference type="CDD" id="cd07960">
    <property type="entry name" value="Anticodon_Ia_Ile_BEm"/>
    <property type="match status" value="1"/>
</dbReference>
<feature type="domain" description="Methionyl/Valyl/Leucyl/Isoleucyl-tRNA synthetase anticodon-binding" evidence="7">
    <location>
        <begin position="322"/>
        <end position="475"/>
    </location>
</feature>
<keyword evidence="1" id="KW-0436">Ligase</keyword>
<sequence>NVPLFEGVHIFKANKIIIEKLKEQKKLLASGELVHQYPHSWRSKAPLVHRATPQWFISMESHGLRKKALKAIDETKFYPRKGKERLKSMIETRPDWCVSRQRVWGVPIPVFISKKTNEILLDEEITENIAKIFEKEGADCWFAGDTQRFLGKKYKSEDYEKMTDIVEVWFDSGSTHSYVLEKRKDLKWPASMYLEGSDQHRGWFHSSLLESCGTRGKAPFESILSHGFVVDGKGLKMSKSLGNIMAPEDILKKYGADILRIWVAASDYDEDLRIDYSILEQHAESYRKIRNTFRYILGNLNDKFQKIDFNKLNINELPELEQYMLHKVCNLNSTFEKNFEVYNFHNLYKELSNFCTLDLSAFYFDIRKDTLYCDPLDSNKRKSTIIFLNVILEILLKWFAPILSFTTEEIYSLLKIKTNESIHLEKFSNIPSEWSNKELNDKWTELLKIRDKCNSSIEIKRASKEIGSSLEANLEITLSDELIKFTSGVDFSELCITSGAKIEKMQNNESEEIMVKTNKAEGKKCPV</sequence>
<dbReference type="Gene3D" id="3.40.50.620">
    <property type="entry name" value="HUPs"/>
    <property type="match status" value="1"/>
</dbReference>
<dbReference type="InterPro" id="IPR013155">
    <property type="entry name" value="M/V/L/I-tRNA-synth_anticd-bd"/>
</dbReference>
<dbReference type="SUPFAM" id="SSF47323">
    <property type="entry name" value="Anticodon-binding domain of a subclass of class I aminoacyl-tRNA synthetases"/>
    <property type="match status" value="1"/>
</dbReference>
<evidence type="ECO:0000256" key="1">
    <source>
        <dbReference type="ARBA" id="ARBA00022598"/>
    </source>
</evidence>
<dbReference type="PRINTS" id="PR00984">
    <property type="entry name" value="TRNASYNTHILE"/>
</dbReference>
<name>A0A382FE57_9ZZZZ</name>
<accession>A0A382FE57</accession>
<organism evidence="8">
    <name type="scientific">marine metagenome</name>
    <dbReference type="NCBI Taxonomy" id="408172"/>
    <lineage>
        <taxon>unclassified sequences</taxon>
        <taxon>metagenomes</taxon>
        <taxon>ecological metagenomes</taxon>
    </lineage>
</organism>
<proteinExistence type="predicted"/>
<dbReference type="GO" id="GO:0000049">
    <property type="term" value="F:tRNA binding"/>
    <property type="evidence" value="ECO:0007669"/>
    <property type="project" value="InterPro"/>
</dbReference>
<reference evidence="8" key="1">
    <citation type="submission" date="2018-05" db="EMBL/GenBank/DDBJ databases">
        <authorList>
            <person name="Lanie J.A."/>
            <person name="Ng W.-L."/>
            <person name="Kazmierczak K.M."/>
            <person name="Andrzejewski T.M."/>
            <person name="Davidsen T.M."/>
            <person name="Wayne K.J."/>
            <person name="Tettelin H."/>
            <person name="Glass J.I."/>
            <person name="Rusch D."/>
            <person name="Podicherti R."/>
            <person name="Tsui H.-C.T."/>
            <person name="Winkler M.E."/>
        </authorList>
    </citation>
    <scope>NUCLEOTIDE SEQUENCE</scope>
</reference>
<protein>
    <submittedName>
        <fullName evidence="8">Uncharacterized protein</fullName>
    </submittedName>
</protein>
<evidence type="ECO:0000259" key="7">
    <source>
        <dbReference type="Pfam" id="PF08264"/>
    </source>
</evidence>
<evidence type="ECO:0000256" key="2">
    <source>
        <dbReference type="ARBA" id="ARBA00022741"/>
    </source>
</evidence>
<keyword evidence="2" id="KW-0547">Nucleotide-binding</keyword>
<dbReference type="AlphaFoldDB" id="A0A382FE57"/>
<dbReference type="InterPro" id="IPR014729">
    <property type="entry name" value="Rossmann-like_a/b/a_fold"/>
</dbReference>
<dbReference type="GO" id="GO:0006428">
    <property type="term" value="P:isoleucyl-tRNA aminoacylation"/>
    <property type="evidence" value="ECO:0007669"/>
    <property type="project" value="InterPro"/>
</dbReference>
<dbReference type="InterPro" id="IPR033708">
    <property type="entry name" value="Anticodon_Ile_BEm"/>
</dbReference>
<dbReference type="SUPFAM" id="SSF52374">
    <property type="entry name" value="Nucleotidylyl transferase"/>
    <property type="match status" value="1"/>
</dbReference>
<feature type="non-terminal residue" evidence="8">
    <location>
        <position position="1"/>
    </location>
</feature>